<evidence type="ECO:0000256" key="2">
    <source>
        <dbReference type="ARBA" id="ARBA00022801"/>
    </source>
</evidence>
<dbReference type="Gene3D" id="3.40.50.1000">
    <property type="entry name" value="HAD superfamily/HAD-like"/>
    <property type="match status" value="1"/>
</dbReference>
<gene>
    <name evidence="3" type="primary">dehH2</name>
    <name evidence="3" type="ORF">OJF2_19060</name>
</gene>
<dbReference type="NCBIfam" id="TIGR01428">
    <property type="entry name" value="HAD_type_II"/>
    <property type="match status" value="1"/>
</dbReference>
<dbReference type="GO" id="GO:0018785">
    <property type="term" value="F:haloacetate dehalogenase activity"/>
    <property type="evidence" value="ECO:0007669"/>
    <property type="project" value="UniProtKB-EC"/>
</dbReference>
<keyword evidence="4" id="KW-1185">Reference proteome</keyword>
<reference evidence="3 4" key="1">
    <citation type="submission" date="2019-08" db="EMBL/GenBank/DDBJ databases">
        <title>Deep-cultivation of Planctomycetes and their phenomic and genomic characterization uncovers novel biology.</title>
        <authorList>
            <person name="Wiegand S."/>
            <person name="Jogler M."/>
            <person name="Boedeker C."/>
            <person name="Pinto D."/>
            <person name="Vollmers J."/>
            <person name="Rivas-Marin E."/>
            <person name="Kohn T."/>
            <person name="Peeters S.H."/>
            <person name="Heuer A."/>
            <person name="Rast P."/>
            <person name="Oberbeckmann S."/>
            <person name="Bunk B."/>
            <person name="Jeske O."/>
            <person name="Meyerdierks A."/>
            <person name="Storesund J.E."/>
            <person name="Kallscheuer N."/>
            <person name="Luecker S."/>
            <person name="Lage O.M."/>
            <person name="Pohl T."/>
            <person name="Merkel B.J."/>
            <person name="Hornburger P."/>
            <person name="Mueller R.-W."/>
            <person name="Bruemmer F."/>
            <person name="Labrenz M."/>
            <person name="Spormann A.M."/>
            <person name="Op den Camp H."/>
            <person name="Overmann J."/>
            <person name="Amann R."/>
            <person name="Jetten M.S.M."/>
            <person name="Mascher T."/>
            <person name="Medema M.H."/>
            <person name="Devos D.P."/>
            <person name="Kaster A.-K."/>
            <person name="Ovreas L."/>
            <person name="Rohde M."/>
            <person name="Galperin M.Y."/>
            <person name="Jogler C."/>
        </authorList>
    </citation>
    <scope>NUCLEOTIDE SEQUENCE [LARGE SCALE GENOMIC DNA]</scope>
    <source>
        <strain evidence="3 4">OJF2</strain>
    </source>
</reference>
<dbReference type="AlphaFoldDB" id="A0A5B9W044"/>
<comment type="similarity">
    <text evidence="1">Belongs to the HAD-like hydrolase superfamily. S-2-haloalkanoic acid dehalogenase family.</text>
</comment>
<dbReference type="InterPro" id="IPR006328">
    <property type="entry name" value="2-HAD"/>
</dbReference>
<dbReference type="KEGG" id="agv:OJF2_19060"/>
<dbReference type="InterPro" id="IPR051540">
    <property type="entry name" value="S-2-haloacid_dehalogenase"/>
</dbReference>
<dbReference type="EC" id="3.8.1.3" evidence="3"/>
<dbReference type="InterPro" id="IPR023198">
    <property type="entry name" value="PGP-like_dom2"/>
</dbReference>
<dbReference type="Proteomes" id="UP000324233">
    <property type="component" value="Chromosome"/>
</dbReference>
<dbReference type="EMBL" id="CP042997">
    <property type="protein sequence ID" value="QEH33405.1"/>
    <property type="molecule type" value="Genomic_DNA"/>
</dbReference>
<accession>A0A5B9W044</accession>
<dbReference type="RefSeq" id="WP_148593252.1">
    <property type="nucleotide sequence ID" value="NZ_CP042997.1"/>
</dbReference>
<dbReference type="PRINTS" id="PR00413">
    <property type="entry name" value="HADHALOGNASE"/>
</dbReference>
<dbReference type="CDD" id="cd02588">
    <property type="entry name" value="HAD_L2-DEX"/>
    <property type="match status" value="1"/>
</dbReference>
<dbReference type="OrthoDB" id="9797743at2"/>
<dbReference type="SUPFAM" id="SSF56784">
    <property type="entry name" value="HAD-like"/>
    <property type="match status" value="1"/>
</dbReference>
<evidence type="ECO:0000313" key="4">
    <source>
        <dbReference type="Proteomes" id="UP000324233"/>
    </source>
</evidence>
<dbReference type="PANTHER" id="PTHR43316">
    <property type="entry name" value="HYDROLASE, HALOACID DELAHOGENASE-RELATED"/>
    <property type="match status" value="1"/>
</dbReference>
<sequence length="256" mass="28080">MSIHRRVCIQRMAGGLAAGTLDGPAFGRRERGRIKAIAFDAFPVLDPRPVSALAESLFPGRGEALSAAWRIRQFEYQWLRLIGGKYEDFLKATDASLAFAARSLGLVLTGEKRRRLTGAFLELRAWPDAAGALKALREDGVRLAFLSNATPAILRAGVEKSGLAGVFEHVLSTDAIRSYKPDPRAYRMAQDAFRLPREEVLFAAFAGWDVAGAKWFGYPVFWVNRLGAPMEELGEEPDGAGRGLDDLVAFVRGRNS</sequence>
<dbReference type="SFLD" id="SFLDG01129">
    <property type="entry name" value="C1.5:_HAD__Beta-PGM__Phosphata"/>
    <property type="match status" value="1"/>
</dbReference>
<evidence type="ECO:0000256" key="1">
    <source>
        <dbReference type="ARBA" id="ARBA00008106"/>
    </source>
</evidence>
<keyword evidence="2 3" id="KW-0378">Hydrolase</keyword>
<dbReference type="PANTHER" id="PTHR43316:SF3">
    <property type="entry name" value="HALOACID DEHALOGENASE, TYPE II (AFU_ORTHOLOGUE AFUA_2G07750)-RELATED"/>
    <property type="match status" value="1"/>
</dbReference>
<proteinExistence type="inferred from homology"/>
<dbReference type="InterPro" id="IPR006439">
    <property type="entry name" value="HAD-SF_hydro_IA"/>
</dbReference>
<dbReference type="NCBIfam" id="TIGR01493">
    <property type="entry name" value="HAD-SF-IA-v2"/>
    <property type="match status" value="1"/>
</dbReference>
<dbReference type="SFLD" id="SFLDS00003">
    <property type="entry name" value="Haloacid_Dehalogenase"/>
    <property type="match status" value="1"/>
</dbReference>
<dbReference type="InterPro" id="IPR036412">
    <property type="entry name" value="HAD-like_sf"/>
</dbReference>
<dbReference type="InterPro" id="IPR023214">
    <property type="entry name" value="HAD_sf"/>
</dbReference>
<name>A0A5B9W044_9BACT</name>
<dbReference type="Gene3D" id="1.10.150.240">
    <property type="entry name" value="Putative phosphatase, domain 2"/>
    <property type="match status" value="1"/>
</dbReference>
<evidence type="ECO:0000313" key="3">
    <source>
        <dbReference type="EMBL" id="QEH33405.1"/>
    </source>
</evidence>
<dbReference type="Pfam" id="PF00702">
    <property type="entry name" value="Hydrolase"/>
    <property type="match status" value="1"/>
</dbReference>
<organism evidence="3 4">
    <name type="scientific">Aquisphaera giovannonii</name>
    <dbReference type="NCBI Taxonomy" id="406548"/>
    <lineage>
        <taxon>Bacteria</taxon>
        <taxon>Pseudomonadati</taxon>
        <taxon>Planctomycetota</taxon>
        <taxon>Planctomycetia</taxon>
        <taxon>Isosphaerales</taxon>
        <taxon>Isosphaeraceae</taxon>
        <taxon>Aquisphaera</taxon>
    </lineage>
</organism>
<protein>
    <submittedName>
        <fullName evidence="3">Haloacetate dehalogenase H-2</fullName>
        <ecNumber evidence="3">3.8.1.3</ecNumber>
    </submittedName>
</protein>